<evidence type="ECO:0000313" key="5">
    <source>
        <dbReference type="Proteomes" id="UP000249091"/>
    </source>
</evidence>
<feature type="domain" description="Prephenate/arogenate dehydrogenase" evidence="3">
    <location>
        <begin position="7"/>
        <end position="284"/>
    </location>
</feature>
<sequence>MTIPGSGPVVVAGGCGAVGTMLAAALRGDGHRVVLVDPAATRTGPEVLPGDIADPSPPAAAALRSAGTVILAVPDAVAVAALPALAEVVRPGALLVETLSVKTPVAAALHAQLPDREALGINPMFAPALGAAGRPVLAVRHRDGDAVGAFVDALHRWGMRVVEVGAAEHDRATAVSQALTHAVILAFGSALDRLAPPPAAAAAAPPPHVLLRALLARIASGTPAVYHDIQVANPYAAEARRALRDALDELDAADDPERFAELTVRGCHALGDEKDRYRALCGEVFAGLPSDLRGTGAVRNEVAP</sequence>
<accession>A0A2X4TQL8</accession>
<keyword evidence="2" id="KW-0560">Oxidoreductase</keyword>
<dbReference type="PANTHER" id="PTHR21363:SF0">
    <property type="entry name" value="PREPHENATE DEHYDROGENASE [NADP(+)]"/>
    <property type="match status" value="1"/>
</dbReference>
<dbReference type="InterPro" id="IPR046826">
    <property type="entry name" value="PDH_N"/>
</dbReference>
<dbReference type="Gene3D" id="1.10.3660.10">
    <property type="entry name" value="6-phosphogluconate dehydrogenase C-terminal like domain"/>
    <property type="match status" value="1"/>
</dbReference>
<evidence type="ECO:0000259" key="3">
    <source>
        <dbReference type="PROSITE" id="PS51176"/>
    </source>
</evidence>
<dbReference type="PANTHER" id="PTHR21363">
    <property type="entry name" value="PREPHENATE DEHYDROGENASE"/>
    <property type="match status" value="1"/>
</dbReference>
<dbReference type="SUPFAM" id="SSF48179">
    <property type="entry name" value="6-phosphogluconate dehydrogenase C-terminal domain-like"/>
    <property type="match status" value="1"/>
</dbReference>
<dbReference type="GO" id="GO:0008977">
    <property type="term" value="F:prephenate dehydrogenase (NAD+) activity"/>
    <property type="evidence" value="ECO:0007669"/>
    <property type="project" value="InterPro"/>
</dbReference>
<dbReference type="AlphaFoldDB" id="A0A2X4TQL8"/>
<organism evidence="4 5">
    <name type="scientific">Rhodococcus coprophilus</name>
    <dbReference type="NCBI Taxonomy" id="38310"/>
    <lineage>
        <taxon>Bacteria</taxon>
        <taxon>Bacillati</taxon>
        <taxon>Actinomycetota</taxon>
        <taxon>Actinomycetes</taxon>
        <taxon>Mycobacteriales</taxon>
        <taxon>Nocardiaceae</taxon>
        <taxon>Rhodococcus</taxon>
    </lineage>
</organism>
<dbReference type="SUPFAM" id="SSF51735">
    <property type="entry name" value="NAD(P)-binding Rossmann-fold domains"/>
    <property type="match status" value="1"/>
</dbReference>
<keyword evidence="5" id="KW-1185">Reference proteome</keyword>
<evidence type="ECO:0000256" key="1">
    <source>
        <dbReference type="ARBA" id="ARBA00007964"/>
    </source>
</evidence>
<dbReference type="InterPro" id="IPR003099">
    <property type="entry name" value="Prephen_DH"/>
</dbReference>
<dbReference type="InterPro" id="IPR036291">
    <property type="entry name" value="NAD(P)-bd_dom_sf"/>
</dbReference>
<dbReference type="EMBL" id="LS483468">
    <property type="protein sequence ID" value="SQI28659.1"/>
    <property type="molecule type" value="Genomic_DNA"/>
</dbReference>
<dbReference type="InterPro" id="IPR046825">
    <property type="entry name" value="PDH_C"/>
</dbReference>
<dbReference type="RefSeq" id="WP_072698161.1">
    <property type="nucleotide sequence ID" value="NZ_JAFBBL010000001.1"/>
</dbReference>
<dbReference type="GO" id="GO:0004665">
    <property type="term" value="F:prephenate dehydrogenase (NADP+) activity"/>
    <property type="evidence" value="ECO:0007669"/>
    <property type="project" value="InterPro"/>
</dbReference>
<proteinExistence type="inferred from homology"/>
<dbReference type="Pfam" id="PF20463">
    <property type="entry name" value="PDH_C"/>
    <property type="match status" value="1"/>
</dbReference>
<dbReference type="KEGG" id="rcr:NCTC10994_00409"/>
<dbReference type="STRING" id="1219011.GCA_001895045_00129"/>
<dbReference type="InterPro" id="IPR008927">
    <property type="entry name" value="6-PGluconate_DH-like_C_sf"/>
</dbReference>
<name>A0A2X4TQL8_9NOCA</name>
<dbReference type="PROSITE" id="PS51176">
    <property type="entry name" value="PDH_ADH"/>
    <property type="match status" value="1"/>
</dbReference>
<evidence type="ECO:0000313" key="4">
    <source>
        <dbReference type="EMBL" id="SQI28659.1"/>
    </source>
</evidence>
<dbReference type="GO" id="GO:0070403">
    <property type="term" value="F:NAD+ binding"/>
    <property type="evidence" value="ECO:0007669"/>
    <property type="project" value="InterPro"/>
</dbReference>
<gene>
    <name evidence="4" type="primary">tyrA_2</name>
    <name evidence="4" type="ORF">NCTC10994_00409</name>
</gene>
<evidence type="ECO:0000256" key="2">
    <source>
        <dbReference type="ARBA" id="ARBA00023002"/>
    </source>
</evidence>
<dbReference type="Proteomes" id="UP000249091">
    <property type="component" value="Chromosome 1"/>
</dbReference>
<dbReference type="Gene3D" id="3.40.50.720">
    <property type="entry name" value="NAD(P)-binding Rossmann-like Domain"/>
    <property type="match status" value="1"/>
</dbReference>
<dbReference type="Pfam" id="PF02153">
    <property type="entry name" value="PDH_N"/>
    <property type="match status" value="1"/>
</dbReference>
<protein>
    <submittedName>
        <fullName evidence="4">Prephenate dehydratase</fullName>
    </submittedName>
</protein>
<dbReference type="GO" id="GO:0006571">
    <property type="term" value="P:tyrosine biosynthetic process"/>
    <property type="evidence" value="ECO:0007669"/>
    <property type="project" value="InterPro"/>
</dbReference>
<comment type="similarity">
    <text evidence="1">Belongs to the prephenate/arogenate dehydrogenase family.</text>
</comment>
<reference evidence="4 5" key="1">
    <citation type="submission" date="2018-06" db="EMBL/GenBank/DDBJ databases">
        <authorList>
            <consortium name="Pathogen Informatics"/>
            <person name="Doyle S."/>
        </authorList>
    </citation>
    <scope>NUCLEOTIDE SEQUENCE [LARGE SCALE GENOMIC DNA]</scope>
    <source>
        <strain evidence="4 5">NCTC10994</strain>
    </source>
</reference>
<dbReference type="InterPro" id="IPR050812">
    <property type="entry name" value="Preph/Arog_dehydrog"/>
</dbReference>